<proteinExistence type="predicted"/>
<reference evidence="1 2" key="1">
    <citation type="submission" date="2017-05" db="EMBL/GenBank/DDBJ databases">
        <authorList>
            <person name="Varghese N."/>
            <person name="Submissions S."/>
        </authorList>
    </citation>
    <scope>NUCLEOTIDE SEQUENCE [LARGE SCALE GENOMIC DNA]</scope>
    <source>
        <strain evidence="1 2">DSM 28214</strain>
    </source>
</reference>
<evidence type="ECO:0000313" key="1">
    <source>
        <dbReference type="EMBL" id="SMP36205.1"/>
    </source>
</evidence>
<evidence type="ECO:0000313" key="2">
    <source>
        <dbReference type="Proteomes" id="UP001157960"/>
    </source>
</evidence>
<accession>A0ABY1PKH6</accession>
<comment type="caution">
    <text evidence="1">The sequence shown here is derived from an EMBL/GenBank/DDBJ whole genome shotgun (WGS) entry which is preliminary data.</text>
</comment>
<keyword evidence="2" id="KW-1185">Reference proteome</keyword>
<gene>
    <name evidence="1" type="ORF">SAMN06264346_12510</name>
</gene>
<dbReference type="Proteomes" id="UP001157960">
    <property type="component" value="Unassembled WGS sequence"/>
</dbReference>
<organism evidence="1 2">
    <name type="scientific">Chryseobacterium profundimaris</name>
    <dbReference type="NCBI Taxonomy" id="1387275"/>
    <lineage>
        <taxon>Bacteria</taxon>
        <taxon>Pseudomonadati</taxon>
        <taxon>Bacteroidota</taxon>
        <taxon>Flavobacteriia</taxon>
        <taxon>Flavobacteriales</taxon>
        <taxon>Weeksellaceae</taxon>
        <taxon>Chryseobacterium group</taxon>
        <taxon>Chryseobacterium</taxon>
    </lineage>
</organism>
<name>A0ABY1PKH6_9FLAO</name>
<sequence>MVYSRYNTILFTKILHFFCDLNLIDGWIIFQLFKKNPSEFFPVAQKAAIIRQTFGCFRKDVTRVAKIFGCSKSSNPEIIPINTLPSYRNFWYNSTNFQFFTLFLHCFETYSQQDHHLSFGNSHQILPMVYLAAASEKLQV</sequence>
<protein>
    <submittedName>
        <fullName evidence="1">Uncharacterized protein</fullName>
    </submittedName>
</protein>
<dbReference type="EMBL" id="FXTZ01000025">
    <property type="protein sequence ID" value="SMP36205.1"/>
    <property type="molecule type" value="Genomic_DNA"/>
</dbReference>